<protein>
    <submittedName>
        <fullName evidence="1">Uncharacterized protein</fullName>
    </submittedName>
</protein>
<sequence length="62" mass="7209">MTQPDDYLSVKEASRKEVVESLRDLWTDGAITFLDSRSFSGKKLWAVPYELFQAKLKEWGIK</sequence>
<dbReference type="EMBL" id="LAZR01035257">
    <property type="protein sequence ID" value="KKL27998.1"/>
    <property type="molecule type" value="Genomic_DNA"/>
</dbReference>
<reference evidence="1" key="1">
    <citation type="journal article" date="2015" name="Nature">
        <title>Complex archaea that bridge the gap between prokaryotes and eukaryotes.</title>
        <authorList>
            <person name="Spang A."/>
            <person name="Saw J.H."/>
            <person name="Jorgensen S.L."/>
            <person name="Zaremba-Niedzwiedzka K."/>
            <person name="Martijn J."/>
            <person name="Lind A.E."/>
            <person name="van Eijk R."/>
            <person name="Schleper C."/>
            <person name="Guy L."/>
            <person name="Ettema T.J."/>
        </authorList>
    </citation>
    <scope>NUCLEOTIDE SEQUENCE</scope>
</reference>
<evidence type="ECO:0000313" key="1">
    <source>
        <dbReference type="EMBL" id="KKL27998.1"/>
    </source>
</evidence>
<comment type="caution">
    <text evidence="1">The sequence shown here is derived from an EMBL/GenBank/DDBJ whole genome shotgun (WGS) entry which is preliminary data.</text>
</comment>
<gene>
    <name evidence="1" type="ORF">LCGC14_2379560</name>
</gene>
<organism evidence="1">
    <name type="scientific">marine sediment metagenome</name>
    <dbReference type="NCBI Taxonomy" id="412755"/>
    <lineage>
        <taxon>unclassified sequences</taxon>
        <taxon>metagenomes</taxon>
        <taxon>ecological metagenomes</taxon>
    </lineage>
</organism>
<dbReference type="AlphaFoldDB" id="A0A0F9EW25"/>
<name>A0A0F9EW25_9ZZZZ</name>
<proteinExistence type="predicted"/>
<accession>A0A0F9EW25</accession>